<dbReference type="OrthoDB" id="8853074at2"/>
<dbReference type="Proteomes" id="UP000013232">
    <property type="component" value="Unassembled WGS sequence"/>
</dbReference>
<dbReference type="InterPro" id="IPR053853">
    <property type="entry name" value="FitA-like_RHH"/>
</dbReference>
<name>N6ZCG5_THAL4</name>
<gene>
    <name evidence="2" type="ORF">C666_04025</name>
</gene>
<sequence>MPVTLTIKQVPDELAARLRALAARNHRSIQGELMHTLETLLATQDSPLGAMSPEPSANLQIAPARAEESDDLLAELDRIVAGTHWGDAPLLSREQANDRGLTREIDHLVQERHAAYRR</sequence>
<dbReference type="Pfam" id="PF22513">
    <property type="entry name" value="FitA-like_RHH"/>
    <property type="match status" value="1"/>
</dbReference>
<evidence type="ECO:0000313" key="2">
    <source>
        <dbReference type="EMBL" id="ENO89854.1"/>
    </source>
</evidence>
<reference evidence="2 3" key="1">
    <citation type="submission" date="2012-09" db="EMBL/GenBank/DDBJ databases">
        <title>Draft Genome Sequences of 6 Strains from Genus Thauera.</title>
        <authorList>
            <person name="Liu B."/>
            <person name="Shapleigh J.P."/>
            <person name="Frostegard A.H."/>
        </authorList>
    </citation>
    <scope>NUCLEOTIDE SEQUENCE [LARGE SCALE GENOMIC DNA]</scope>
    <source>
        <strain evidence="3">47Lol / DSM 12138</strain>
    </source>
</reference>
<dbReference type="Gene3D" id="1.10.1220.10">
    <property type="entry name" value="Met repressor-like"/>
    <property type="match status" value="1"/>
</dbReference>
<dbReference type="AlphaFoldDB" id="N6ZCG5"/>
<feature type="domain" description="Antitoxin FitA-like ribbon-helix-helix" evidence="1">
    <location>
        <begin position="4"/>
        <end position="39"/>
    </location>
</feature>
<dbReference type="SUPFAM" id="SSF47598">
    <property type="entry name" value="Ribbon-helix-helix"/>
    <property type="match status" value="1"/>
</dbReference>
<keyword evidence="3" id="KW-1185">Reference proteome</keyword>
<dbReference type="InterPro" id="IPR013321">
    <property type="entry name" value="Arc_rbn_hlx_hlx"/>
</dbReference>
<evidence type="ECO:0000259" key="1">
    <source>
        <dbReference type="Pfam" id="PF22513"/>
    </source>
</evidence>
<proteinExistence type="predicted"/>
<accession>N6ZCG5</accession>
<dbReference type="InterPro" id="IPR010985">
    <property type="entry name" value="Ribbon_hlx_hlx"/>
</dbReference>
<organism evidence="2 3">
    <name type="scientific">Thauera linaloolentis (strain DSM 12138 / JCM 21573 / CCUG 41526 / CIP 105981 / IAM 15112 / NBRC 102519 / 47Lol)</name>
    <dbReference type="NCBI Taxonomy" id="1123367"/>
    <lineage>
        <taxon>Bacteria</taxon>
        <taxon>Pseudomonadati</taxon>
        <taxon>Pseudomonadota</taxon>
        <taxon>Betaproteobacteria</taxon>
        <taxon>Rhodocyclales</taxon>
        <taxon>Zoogloeaceae</taxon>
        <taxon>Thauera</taxon>
    </lineage>
</organism>
<comment type="caution">
    <text evidence="2">The sequence shown here is derived from an EMBL/GenBank/DDBJ whole genome shotgun (WGS) entry which is preliminary data.</text>
</comment>
<dbReference type="RefSeq" id="WP_004334137.1">
    <property type="nucleotide sequence ID" value="NZ_AMXE01000008.1"/>
</dbReference>
<protein>
    <recommendedName>
        <fullName evidence="1">Antitoxin FitA-like ribbon-helix-helix domain-containing protein</fullName>
    </recommendedName>
</protein>
<dbReference type="EMBL" id="AMXE01000008">
    <property type="protein sequence ID" value="ENO89854.1"/>
    <property type="molecule type" value="Genomic_DNA"/>
</dbReference>
<dbReference type="STRING" id="1123367.GCA_000621305_00424"/>
<evidence type="ECO:0000313" key="3">
    <source>
        <dbReference type="Proteomes" id="UP000013232"/>
    </source>
</evidence>
<dbReference type="GO" id="GO:0006355">
    <property type="term" value="P:regulation of DNA-templated transcription"/>
    <property type="evidence" value="ECO:0007669"/>
    <property type="project" value="InterPro"/>
</dbReference>